<evidence type="ECO:0000256" key="6">
    <source>
        <dbReference type="ARBA" id="ARBA00023128"/>
    </source>
</evidence>
<keyword evidence="5 8" id="KW-1133">Transmembrane helix</keyword>
<evidence type="ECO:0000313" key="10">
    <source>
        <dbReference type="EMBL" id="CAH7687170.1"/>
    </source>
</evidence>
<evidence type="ECO:0000256" key="8">
    <source>
        <dbReference type="RuleBase" id="RU367142"/>
    </source>
</evidence>
<evidence type="ECO:0000256" key="9">
    <source>
        <dbReference type="SAM" id="MobiDB-lite"/>
    </source>
</evidence>
<proteinExistence type="inferred from homology"/>
<comment type="function">
    <text evidence="8">Essential component of the TIM23 complex, a complex that mediates the translocation of transit peptide-containing proteins across the mitochondrial inner membrane.</text>
</comment>
<dbReference type="InterPro" id="IPR013261">
    <property type="entry name" value="Tim21"/>
</dbReference>
<name>A0AAV0BKR7_PHAPC</name>
<comment type="caution">
    <text evidence="10">The sequence shown here is derived from an EMBL/GenBank/DDBJ whole genome shotgun (WGS) entry which is preliminary data.</text>
</comment>
<feature type="transmembrane region" description="Helical" evidence="8">
    <location>
        <begin position="143"/>
        <end position="162"/>
    </location>
</feature>
<dbReference type="PANTHER" id="PTHR13032:SF6">
    <property type="entry name" value="MITOCHONDRIAL IMPORT INNER MEMBRANE TRANSLOCASE SUBUNIT TIM21"/>
    <property type="match status" value="1"/>
</dbReference>
<gene>
    <name evidence="10" type="ORF">PPACK8108_LOCUS21909</name>
</gene>
<dbReference type="AlphaFoldDB" id="A0AAV0BKR7"/>
<comment type="subunit">
    <text evidence="8">Component of the TIM23 complex.</text>
</comment>
<organism evidence="10 11">
    <name type="scientific">Phakopsora pachyrhizi</name>
    <name type="common">Asian soybean rust disease fungus</name>
    <dbReference type="NCBI Taxonomy" id="170000"/>
    <lineage>
        <taxon>Eukaryota</taxon>
        <taxon>Fungi</taxon>
        <taxon>Dikarya</taxon>
        <taxon>Basidiomycota</taxon>
        <taxon>Pucciniomycotina</taxon>
        <taxon>Pucciniomycetes</taxon>
        <taxon>Pucciniales</taxon>
        <taxon>Phakopsoraceae</taxon>
        <taxon>Phakopsora</taxon>
    </lineage>
</organism>
<accession>A0AAV0BKR7</accession>
<feature type="compositionally biased region" description="Polar residues" evidence="9">
    <location>
        <begin position="252"/>
        <end position="261"/>
    </location>
</feature>
<evidence type="ECO:0000313" key="11">
    <source>
        <dbReference type="Proteomes" id="UP001153365"/>
    </source>
</evidence>
<keyword evidence="6 8" id="KW-0496">Mitochondrion</keyword>
<keyword evidence="11" id="KW-1185">Reference proteome</keyword>
<reference evidence="10" key="1">
    <citation type="submission" date="2022-06" db="EMBL/GenBank/DDBJ databases">
        <authorList>
            <consortium name="SYNGENTA / RWTH Aachen University"/>
        </authorList>
    </citation>
    <scope>NUCLEOTIDE SEQUENCE</scope>
</reference>
<keyword evidence="4" id="KW-0809">Transit peptide</keyword>
<feature type="region of interest" description="Disordered" evidence="9">
    <location>
        <begin position="252"/>
        <end position="273"/>
    </location>
</feature>
<dbReference type="EMBL" id="CALTRL010005838">
    <property type="protein sequence ID" value="CAH7687170.1"/>
    <property type="molecule type" value="Genomic_DNA"/>
</dbReference>
<evidence type="ECO:0000256" key="5">
    <source>
        <dbReference type="ARBA" id="ARBA00022989"/>
    </source>
</evidence>
<keyword evidence="8" id="KW-0811">Translocation</keyword>
<evidence type="ECO:0000256" key="2">
    <source>
        <dbReference type="ARBA" id="ARBA00010867"/>
    </source>
</evidence>
<dbReference type="Proteomes" id="UP001153365">
    <property type="component" value="Unassembled WGS sequence"/>
</dbReference>
<keyword evidence="7 8" id="KW-0472">Membrane</keyword>
<sequence>MDKTILGRITNRTKISLRSLSIRSIEQRLSRSINLLPYYPIIRSSTADYCLIGEHQARYASSGASNSSRSSSDKHDRLRSDKALMEELGRLTQRQPSDSITLGPFIMPGGSRSEKELRTGELDSWGESGWLERLRRTLRLGRNLMIVGFGGSLGILIIYSIVSELFAPSSATNLMNLTIEVLESSKELKKILKPPFKYHTSIQTTSKSHDSNVTTIRFWVECIGEERSIDWTDLDWWKSLISPLITSETYQHPKTSAQSVPEQDEDSKGSSQRSFYSGFSWILPGLVKGLMPMTIDSSIKHSNSKTLKTPRLGSFQRGKVIAEFVRSSSNSDGKRNQKKLKSLIVDFPDSEDVRFRLDVLRSVRLQKQSHRNEEDDDDGGGKGTTRYRFWSRRV</sequence>
<dbReference type="GO" id="GO:0005744">
    <property type="term" value="C:TIM23 mitochondrial import inner membrane translocase complex"/>
    <property type="evidence" value="ECO:0007669"/>
    <property type="project" value="UniProtKB-UniRule"/>
</dbReference>
<evidence type="ECO:0000256" key="1">
    <source>
        <dbReference type="ARBA" id="ARBA00004304"/>
    </source>
</evidence>
<keyword evidence="8" id="KW-0653">Protein transport</keyword>
<evidence type="ECO:0000256" key="4">
    <source>
        <dbReference type="ARBA" id="ARBA00022946"/>
    </source>
</evidence>
<dbReference type="GO" id="GO:0030150">
    <property type="term" value="P:protein import into mitochondrial matrix"/>
    <property type="evidence" value="ECO:0007669"/>
    <property type="project" value="UniProtKB-UniRule"/>
</dbReference>
<dbReference type="Pfam" id="PF08294">
    <property type="entry name" value="TIM21"/>
    <property type="match status" value="1"/>
</dbReference>
<evidence type="ECO:0000256" key="3">
    <source>
        <dbReference type="ARBA" id="ARBA00022692"/>
    </source>
</evidence>
<dbReference type="PANTHER" id="PTHR13032">
    <property type="entry name" value="MITOCHONDRIAL IMPORT INNER MEMBRANE TRANSLOCASE SUBUNIT TIM21"/>
    <property type="match status" value="1"/>
</dbReference>
<comment type="subcellular location">
    <subcellularLocation>
        <location evidence="8">Mitochondrion inner membrane</location>
        <topology evidence="8">Single-pass membrane protein</topology>
    </subcellularLocation>
    <subcellularLocation>
        <location evidence="1">Mitochondrion membrane</location>
        <topology evidence="1">Single-pass membrane protein</topology>
    </subcellularLocation>
</comment>
<protein>
    <recommendedName>
        <fullName evidence="8">Mitochondrial import inner membrane translocase subunit Tim21</fullName>
    </recommendedName>
</protein>
<comment type="similarity">
    <text evidence="2 8">Belongs to the TIM21 family.</text>
</comment>
<evidence type="ECO:0000256" key="7">
    <source>
        <dbReference type="ARBA" id="ARBA00023136"/>
    </source>
</evidence>
<keyword evidence="8" id="KW-0813">Transport</keyword>
<keyword evidence="3 8" id="KW-0812">Transmembrane</keyword>
<keyword evidence="8" id="KW-0999">Mitochondrion inner membrane</keyword>